<accession>A0A3S1AHK6</accession>
<dbReference type="PROSITE" id="PS51318">
    <property type="entry name" value="TAT"/>
    <property type="match status" value="1"/>
</dbReference>
<evidence type="ECO:0008006" key="4">
    <source>
        <dbReference type="Google" id="ProtNLM"/>
    </source>
</evidence>
<feature type="region of interest" description="Disordered" evidence="1">
    <location>
        <begin position="724"/>
        <end position="752"/>
    </location>
</feature>
<dbReference type="OrthoDB" id="9801383at2"/>
<sequence>MNIKRREFLLLMGGSAGAVALGSLSGCERKVGISPQVTKPVVQASFSFNPIKGPIPLETDGFKSEQQKENYSSFEITDDLTLPDGYQYQVIAAWGDKVGDSRFGYNNDYLSFIPISENEGYLVINFEYVSAIPWMQTYQQVIGKSLPFDEVKASLKEKASTKNEINAFGLADKDSIKLKIREISFEALLDQGLGVISIRRNSNGSWERTNSSADRRISGISGLEDKRYLKATGPAVAVFRKKQGIGYIDKLGERIIGTFGNCAGGTTPWGTVLSAEENFQAQVPEPVYADGTPFDPGKRPFALDDEELYGQGNVFGLGAHKYGWIVEVDPANAKDYGVKHTWLGRYRHEAVGVRAEAGKPLAFYSGCDRRGGHIYKFVSSKKVNNPKDKANSKLLQQGMLYAAKFNADGTGRWIPLKADTPVNPDLPGNIAGNLIRLPKGLESKTSKQTNQKSLLRLPDPIPGGYLEVNKDEQIAQYKQKFKKLNDLYTGNPEEKQGAILIDAHYAANAVGATCTARPEDTEIGQNGDLFISFTSGSTDKEGGPDTRIFKSPKGEAPYEYGWIMRLTEDGNNPAANTFRWKMMATGGEPAAGGLGFANPDNLLIDRSGNVWMVTDISTTRLNKELKSRISDDGKPVGVSGIFGNNGLWYIPTSGDYAGKAFLFGTGPMECETTGPCFTPDEETMFLAIQHPGEANGIRKNQALETREFMVTTTTGEEFVQTRKVPVGSNWPSKNPDAPPKPAVVAITKSTTS</sequence>
<organism evidence="2 3">
    <name type="scientific">Dulcicalothrix desertica PCC 7102</name>
    <dbReference type="NCBI Taxonomy" id="232991"/>
    <lineage>
        <taxon>Bacteria</taxon>
        <taxon>Bacillati</taxon>
        <taxon>Cyanobacteriota</taxon>
        <taxon>Cyanophyceae</taxon>
        <taxon>Nostocales</taxon>
        <taxon>Calotrichaceae</taxon>
        <taxon>Dulcicalothrix</taxon>
    </lineage>
</organism>
<dbReference type="InterPro" id="IPR008557">
    <property type="entry name" value="PhoX"/>
</dbReference>
<reference evidence="2" key="1">
    <citation type="submission" date="2018-12" db="EMBL/GenBank/DDBJ databases">
        <authorList>
            <person name="Will S."/>
            <person name="Neumann-Schaal M."/>
            <person name="Henke P."/>
        </authorList>
    </citation>
    <scope>NUCLEOTIDE SEQUENCE</scope>
    <source>
        <strain evidence="2">PCC 7102</strain>
    </source>
</reference>
<dbReference type="EMBL" id="RSCL01000023">
    <property type="protein sequence ID" value="RUT00624.1"/>
    <property type="molecule type" value="Genomic_DNA"/>
</dbReference>
<dbReference type="PANTHER" id="PTHR35399">
    <property type="entry name" value="SLR8030 PROTEIN"/>
    <property type="match status" value="1"/>
</dbReference>
<keyword evidence="3" id="KW-1185">Reference proteome</keyword>
<comment type="caution">
    <text evidence="2">The sequence shown here is derived from an EMBL/GenBank/DDBJ whole genome shotgun (WGS) entry which is preliminary data.</text>
</comment>
<dbReference type="Pfam" id="PF05787">
    <property type="entry name" value="PhoX"/>
    <property type="match status" value="1"/>
</dbReference>
<dbReference type="PROSITE" id="PS51257">
    <property type="entry name" value="PROKAR_LIPOPROTEIN"/>
    <property type="match status" value="1"/>
</dbReference>
<dbReference type="RefSeq" id="WP_127085491.1">
    <property type="nucleotide sequence ID" value="NZ_RSCL01000023.1"/>
</dbReference>
<evidence type="ECO:0000256" key="1">
    <source>
        <dbReference type="SAM" id="MobiDB-lite"/>
    </source>
</evidence>
<gene>
    <name evidence="2" type="ORF">DSM106972_073950</name>
</gene>
<reference evidence="2" key="2">
    <citation type="journal article" date="2019" name="Genome Biol. Evol.">
        <title>Day and night: Metabolic profiles and evolutionary relationships of six axenic non-marine cyanobacteria.</title>
        <authorList>
            <person name="Will S.E."/>
            <person name="Henke P."/>
            <person name="Boedeker C."/>
            <person name="Huang S."/>
            <person name="Brinkmann H."/>
            <person name="Rohde M."/>
            <person name="Jarek M."/>
            <person name="Friedl T."/>
            <person name="Seufert S."/>
            <person name="Schumacher M."/>
            <person name="Overmann J."/>
            <person name="Neumann-Schaal M."/>
            <person name="Petersen J."/>
        </authorList>
    </citation>
    <scope>NUCLEOTIDE SEQUENCE [LARGE SCALE GENOMIC DNA]</scope>
    <source>
        <strain evidence="2">PCC 7102</strain>
    </source>
</reference>
<evidence type="ECO:0000313" key="3">
    <source>
        <dbReference type="Proteomes" id="UP000271624"/>
    </source>
</evidence>
<dbReference type="AlphaFoldDB" id="A0A3S1AHK6"/>
<dbReference type="InterPro" id="IPR006311">
    <property type="entry name" value="TAT_signal"/>
</dbReference>
<protein>
    <recommendedName>
        <fullName evidence="4">Phosphatase</fullName>
    </recommendedName>
</protein>
<proteinExistence type="predicted"/>
<evidence type="ECO:0000313" key="2">
    <source>
        <dbReference type="EMBL" id="RUT00624.1"/>
    </source>
</evidence>
<dbReference type="Proteomes" id="UP000271624">
    <property type="component" value="Unassembled WGS sequence"/>
</dbReference>
<dbReference type="PANTHER" id="PTHR35399:SF2">
    <property type="entry name" value="DUF839 DOMAIN-CONTAINING PROTEIN"/>
    <property type="match status" value="1"/>
</dbReference>
<name>A0A3S1AHK6_9CYAN</name>